<dbReference type="EMBL" id="OU898283">
    <property type="protein sequence ID" value="CAH1284964.1"/>
    <property type="molecule type" value="Genomic_DNA"/>
</dbReference>
<dbReference type="Pfam" id="PF10058">
    <property type="entry name" value="Zn_ribbon_10"/>
    <property type="match status" value="1"/>
</dbReference>
<dbReference type="GO" id="GO:0008270">
    <property type="term" value="F:zinc ion binding"/>
    <property type="evidence" value="ECO:0007669"/>
    <property type="project" value="UniProtKB-KW"/>
</dbReference>
<evidence type="ECO:0000256" key="3">
    <source>
        <dbReference type="SAM" id="MobiDB-lite"/>
    </source>
</evidence>
<feature type="compositionally biased region" description="Basic and acidic residues" evidence="3">
    <location>
        <begin position="391"/>
        <end position="426"/>
    </location>
</feature>
<feature type="region of interest" description="Disordered" evidence="3">
    <location>
        <begin position="313"/>
        <end position="459"/>
    </location>
</feature>
<protein>
    <recommendedName>
        <fullName evidence="2">Endoplasmic reticulum junction formation protein lunapark</fullName>
    </recommendedName>
</protein>
<feature type="transmembrane region" description="Helical" evidence="2">
    <location>
        <begin position="42"/>
        <end position="65"/>
    </location>
</feature>
<feature type="transmembrane region" description="Helical" evidence="2">
    <location>
        <begin position="77"/>
        <end position="99"/>
    </location>
</feature>
<dbReference type="OrthoDB" id="3169036at2759"/>
<dbReference type="InterPro" id="IPR019273">
    <property type="entry name" value="Lunapark_Znf"/>
</dbReference>
<gene>
    <name evidence="5" type="ORF">DIABBA_LOCUS12230</name>
</gene>
<sequence>MGIIIGKFRKKKSTYEVLEKLENEIVSIEEFGRSTELYRKKIIGRFILLAVLTYFILACLIYYYYNRISSNNKLIYILPLVAFPFIVVVIKKFLAWYYAKKLQRNEKKLIKLREDKKKIIDNVMETETYKVAKKILDKFGNETKKPVPEVSTTTDLVARTSQAGLRQRNIGANQTLKTRLSFGSPKTPGFIEKPFAGSTAIFQNKPLAQPTPLLGPSRSSALVPTPGLRMATPRAGQLATATPLPSPMGFLPANRSVLDKMVDYLVGDGPSNRYALICKKCFCHNGMTVKEDFEYTSFRCYYCTHFNPARKMRKTGPSFGSTSKIESVDDSSESDRDTQDSDPDTTPQPIESVKTRRSSSETEVPAPIQTLSAVELPKESTSERNSNSSPELEKYSDFDKLSDLESREGEAIDKSPEDSGIPHESVESTNTTPEKANVEETPMEIDRDTSTTELINDES</sequence>
<keyword evidence="6" id="KW-1185">Reference proteome</keyword>
<keyword evidence="2" id="KW-0863">Zinc-finger</keyword>
<keyword evidence="2" id="KW-0479">Metal-binding</keyword>
<proteinExistence type="inferred from homology"/>
<name>A0A9P0E0Y0_DIABA</name>
<organism evidence="5 6">
    <name type="scientific">Diabrotica balteata</name>
    <name type="common">Banded cucumber beetle</name>
    <dbReference type="NCBI Taxonomy" id="107213"/>
    <lineage>
        <taxon>Eukaryota</taxon>
        <taxon>Metazoa</taxon>
        <taxon>Ecdysozoa</taxon>
        <taxon>Arthropoda</taxon>
        <taxon>Hexapoda</taxon>
        <taxon>Insecta</taxon>
        <taxon>Pterygota</taxon>
        <taxon>Neoptera</taxon>
        <taxon>Endopterygota</taxon>
        <taxon>Coleoptera</taxon>
        <taxon>Polyphaga</taxon>
        <taxon>Cucujiformia</taxon>
        <taxon>Chrysomeloidea</taxon>
        <taxon>Chrysomelidae</taxon>
        <taxon>Galerucinae</taxon>
        <taxon>Diabroticina</taxon>
        <taxon>Diabroticites</taxon>
        <taxon>Diabrotica</taxon>
    </lineage>
</organism>
<keyword evidence="2" id="KW-1133">Transmembrane helix</keyword>
<dbReference type="AlphaFoldDB" id="A0A9P0E0Y0"/>
<evidence type="ECO:0000256" key="2">
    <source>
        <dbReference type="RuleBase" id="RU367073"/>
    </source>
</evidence>
<dbReference type="GO" id="GO:0098826">
    <property type="term" value="C:endoplasmic reticulum tubular network membrane"/>
    <property type="evidence" value="ECO:0007669"/>
    <property type="project" value="UniProtKB-UniRule"/>
</dbReference>
<comment type="similarity">
    <text evidence="1 2">Belongs to the lunapark family.</text>
</comment>
<evidence type="ECO:0000256" key="1">
    <source>
        <dbReference type="ARBA" id="ARBA00009940"/>
    </source>
</evidence>
<evidence type="ECO:0000313" key="5">
    <source>
        <dbReference type="EMBL" id="CAH1284964.1"/>
    </source>
</evidence>
<dbReference type="PANTHER" id="PTHR22166">
    <property type="entry name" value="ENDOPLASMIC RETICULUM JUNCTION FORMATION PROTEIN LUNAPARK"/>
    <property type="match status" value="1"/>
</dbReference>
<keyword evidence="2" id="KW-0812">Transmembrane</keyword>
<dbReference type="Proteomes" id="UP001153709">
    <property type="component" value="Chromosome 8"/>
</dbReference>
<dbReference type="InterPro" id="IPR040115">
    <property type="entry name" value="Lnp"/>
</dbReference>
<comment type="function">
    <text evidence="2">Plays a role in determining ER morphology.</text>
</comment>
<dbReference type="GO" id="GO:0071788">
    <property type="term" value="P:endoplasmic reticulum tubular network maintenance"/>
    <property type="evidence" value="ECO:0007669"/>
    <property type="project" value="UniProtKB-UniRule"/>
</dbReference>
<evidence type="ECO:0000259" key="4">
    <source>
        <dbReference type="Pfam" id="PF10058"/>
    </source>
</evidence>
<dbReference type="PANTHER" id="PTHR22166:SF12">
    <property type="entry name" value="ENDOPLASMIC RETICULUM JUNCTION FORMATION PROTEIN LUNAPARK"/>
    <property type="match status" value="1"/>
</dbReference>
<comment type="subcellular location">
    <subcellularLocation>
        <location evidence="2">Endoplasmic reticulum membrane</location>
        <topology evidence="2">Multi-pass membrane protein</topology>
    </subcellularLocation>
</comment>
<comment type="domain">
    <text evidence="2">The C4-type zinc finger motif is necessary both for its ER three-way tubular junction localization and formation.</text>
</comment>
<keyword evidence="2" id="KW-0256">Endoplasmic reticulum</keyword>
<dbReference type="GO" id="GO:1903373">
    <property type="term" value="P:positive regulation of endoplasmic reticulum tubular network organization"/>
    <property type="evidence" value="ECO:0007669"/>
    <property type="project" value="UniProtKB-UniRule"/>
</dbReference>
<keyword evidence="2" id="KW-0472">Membrane</keyword>
<evidence type="ECO:0000313" key="6">
    <source>
        <dbReference type="Proteomes" id="UP001153709"/>
    </source>
</evidence>
<keyword evidence="2" id="KW-0862">Zinc</keyword>
<reference evidence="5" key="1">
    <citation type="submission" date="2022-01" db="EMBL/GenBank/DDBJ databases">
        <authorList>
            <person name="King R."/>
        </authorList>
    </citation>
    <scope>NUCLEOTIDE SEQUENCE</scope>
</reference>
<accession>A0A9P0E0Y0</accession>
<feature type="domain" description="Lunapark zinc ribbon" evidence="4">
    <location>
        <begin position="257"/>
        <end position="307"/>
    </location>
</feature>